<evidence type="ECO:0000256" key="12">
    <source>
        <dbReference type="ARBA" id="ARBA00023175"/>
    </source>
</evidence>
<dbReference type="GO" id="GO:0007018">
    <property type="term" value="P:microtubule-based movement"/>
    <property type="evidence" value="ECO:0007669"/>
    <property type="project" value="InterPro"/>
</dbReference>
<dbReference type="InterPro" id="IPR026983">
    <property type="entry name" value="DHC"/>
</dbReference>
<dbReference type="InterPro" id="IPR042219">
    <property type="entry name" value="AAA_lid_11_sf"/>
</dbReference>
<feature type="coiled-coil region" evidence="15">
    <location>
        <begin position="2689"/>
        <end position="2720"/>
    </location>
</feature>
<evidence type="ECO:0000256" key="15">
    <source>
        <dbReference type="SAM" id="Coils"/>
    </source>
</evidence>
<comment type="similarity">
    <text evidence="2">Belongs to the dynein heavy chain family.</text>
</comment>
<dbReference type="Gene3D" id="1.20.140.100">
    <property type="entry name" value="Dynein heavy chain, N-terminal domain 2"/>
    <property type="match status" value="1"/>
</dbReference>
<dbReference type="FunFam" id="3.40.50.300:FF:000122">
    <property type="entry name" value="Cytoplasmic dynein 1 heavy chain"/>
    <property type="match status" value="1"/>
</dbReference>
<dbReference type="Gene3D" id="3.10.490.20">
    <property type="match status" value="1"/>
</dbReference>
<dbReference type="GO" id="GO:0045505">
    <property type="term" value="F:dynein intermediate chain binding"/>
    <property type="evidence" value="ECO:0007669"/>
    <property type="project" value="InterPro"/>
</dbReference>
<dbReference type="GO" id="GO:0030286">
    <property type="term" value="C:dynein complex"/>
    <property type="evidence" value="ECO:0007669"/>
    <property type="project" value="UniProtKB-KW"/>
</dbReference>
<keyword evidence="9" id="KW-0067">ATP-binding</keyword>
<dbReference type="OrthoDB" id="447173at2759"/>
<dbReference type="InterPro" id="IPR042228">
    <property type="entry name" value="Dynein_linker_3"/>
</dbReference>
<dbReference type="GO" id="GO:0005524">
    <property type="term" value="F:ATP binding"/>
    <property type="evidence" value="ECO:0007669"/>
    <property type="project" value="UniProtKB-KW"/>
</dbReference>
<evidence type="ECO:0000256" key="10">
    <source>
        <dbReference type="ARBA" id="ARBA00023017"/>
    </source>
</evidence>
<dbReference type="Gene3D" id="1.10.472.130">
    <property type="match status" value="1"/>
</dbReference>
<dbReference type="FunFam" id="3.40.50.300:FF:000517">
    <property type="entry name" value="Cytoplasmic dynein heavy chain 1"/>
    <property type="match status" value="1"/>
</dbReference>
<dbReference type="FunFam" id="1.10.8.710:FF:000005">
    <property type="entry name" value="Cytoplasmic dynein heavy chain 1"/>
    <property type="match status" value="1"/>
</dbReference>
<keyword evidence="8" id="KW-0547">Nucleotide-binding</keyword>
<dbReference type="Pfam" id="PF12781">
    <property type="entry name" value="AAA_9"/>
    <property type="match status" value="1"/>
</dbReference>
<dbReference type="InterPro" id="IPR041658">
    <property type="entry name" value="AAA_lid_11"/>
</dbReference>
<dbReference type="InterPro" id="IPR013594">
    <property type="entry name" value="Dynein_heavy_tail"/>
</dbReference>
<dbReference type="Proteomes" id="UP000054937">
    <property type="component" value="Unassembled WGS sequence"/>
</dbReference>
<dbReference type="Gene3D" id="1.20.920.20">
    <property type="match status" value="1"/>
</dbReference>
<dbReference type="GO" id="GO:0005874">
    <property type="term" value="C:microtubule"/>
    <property type="evidence" value="ECO:0007669"/>
    <property type="project" value="UniProtKB-KW"/>
</dbReference>
<feature type="domain" description="AAA+ ATPase" evidence="16">
    <location>
        <begin position="2071"/>
        <end position="2221"/>
    </location>
</feature>
<dbReference type="Pfam" id="PF12774">
    <property type="entry name" value="AAA_6"/>
    <property type="match status" value="1"/>
</dbReference>
<dbReference type="PANTHER" id="PTHR45703:SF36">
    <property type="entry name" value="DYNEIN HEAVY CHAIN, CYTOPLASMIC"/>
    <property type="match status" value="1"/>
</dbReference>
<keyword evidence="18" id="KW-1185">Reference proteome</keyword>
<dbReference type="FunFam" id="3.20.180.20:FF:000002">
    <property type="entry name" value="Cytoplasmic dynein heavy chain 1"/>
    <property type="match status" value="1"/>
</dbReference>
<dbReference type="Pfam" id="PF12777">
    <property type="entry name" value="MT"/>
    <property type="match status" value="1"/>
</dbReference>
<feature type="domain" description="AAA+ ATPase" evidence="16">
    <location>
        <begin position="2410"/>
        <end position="2576"/>
    </location>
</feature>
<dbReference type="InterPro" id="IPR024743">
    <property type="entry name" value="Dynein_HC_stalk"/>
</dbReference>
<dbReference type="InterPro" id="IPR043157">
    <property type="entry name" value="Dynein_AAA1S"/>
</dbReference>
<dbReference type="FunFam" id="1.20.140.100:FF:000002">
    <property type="entry name" value="Cytoplasmic dynein heavy chain 1"/>
    <property type="match status" value="1"/>
</dbReference>
<dbReference type="Gene3D" id="1.20.58.1120">
    <property type="match status" value="1"/>
</dbReference>
<dbReference type="Gene3D" id="1.10.8.720">
    <property type="entry name" value="Region D6 of dynein motor"/>
    <property type="match status" value="1"/>
</dbReference>
<feature type="coiled-coil region" evidence="15">
    <location>
        <begin position="1112"/>
        <end position="1142"/>
    </location>
</feature>
<dbReference type="InParanoid" id="A0A0V0QN11"/>
<dbReference type="SMART" id="SM00382">
    <property type="entry name" value="AAA"/>
    <property type="match status" value="3"/>
</dbReference>
<evidence type="ECO:0000256" key="9">
    <source>
        <dbReference type="ARBA" id="ARBA00022840"/>
    </source>
</evidence>
<evidence type="ECO:0000256" key="13">
    <source>
        <dbReference type="ARBA" id="ARBA00023212"/>
    </source>
</evidence>
<feature type="coiled-coil region" evidence="15">
    <location>
        <begin position="3212"/>
        <end position="3267"/>
    </location>
</feature>
<gene>
    <name evidence="17" type="ORF">PPERSA_02836</name>
</gene>
<dbReference type="SUPFAM" id="SSF52540">
    <property type="entry name" value="P-loop containing nucleoside triphosphate hydrolases"/>
    <property type="match status" value="4"/>
</dbReference>
<dbReference type="Pfam" id="PF12775">
    <property type="entry name" value="AAA_7"/>
    <property type="match status" value="1"/>
</dbReference>
<reference evidence="17 18" key="1">
    <citation type="journal article" date="2015" name="Sci. Rep.">
        <title>Genome of the facultative scuticociliatosis pathogen Pseudocohnilembus persalinus provides insight into its virulence through horizontal gene transfer.</title>
        <authorList>
            <person name="Xiong J."/>
            <person name="Wang G."/>
            <person name="Cheng J."/>
            <person name="Tian M."/>
            <person name="Pan X."/>
            <person name="Warren A."/>
            <person name="Jiang C."/>
            <person name="Yuan D."/>
            <person name="Miao W."/>
        </authorList>
    </citation>
    <scope>NUCLEOTIDE SEQUENCE [LARGE SCALE GENOMIC DNA]</scope>
    <source>
        <strain evidence="17">36N120E</strain>
    </source>
</reference>
<dbReference type="Pfam" id="PF17852">
    <property type="entry name" value="Dynein_AAA_lid"/>
    <property type="match status" value="1"/>
</dbReference>
<dbReference type="Gene3D" id="1.10.8.1220">
    <property type="match status" value="1"/>
</dbReference>
<dbReference type="GO" id="GO:0016787">
    <property type="term" value="F:hydrolase activity"/>
    <property type="evidence" value="ECO:0007669"/>
    <property type="project" value="UniProtKB-KW"/>
</dbReference>
<feature type="coiled-coil region" evidence="15">
    <location>
        <begin position="377"/>
        <end position="435"/>
    </location>
</feature>
<dbReference type="InterPro" id="IPR027417">
    <property type="entry name" value="P-loop_NTPase"/>
</dbReference>
<evidence type="ECO:0000256" key="7">
    <source>
        <dbReference type="ARBA" id="ARBA00022737"/>
    </source>
</evidence>
<dbReference type="InterPro" id="IPR013602">
    <property type="entry name" value="Dynein_heavy_linker"/>
</dbReference>
<dbReference type="FunFam" id="1.20.58.1120:FF:000013">
    <property type="entry name" value="Dynein heavy chain-like protein"/>
    <property type="match status" value="1"/>
</dbReference>
<sequence>MTYQYVIKIFYQHRFQTQFSNVVYAHIQQVQPRIEKISEIRKLHEKLKNVIQGIIAREKVQQGGTFLSAEGIQDAYQVFYDLDVLDTSKEGEQKLNEAQKQYELRINKIETQIANQLIDKLGVAQNANEMFRIFAKFNALFFRPKIKGAIQLYQTQLLQTVQKDIEQLQQRFLKNYNSSQNSVISKVRDIPQMAGQVIWANQISKRLDKYMERVENILGKDWGDHVEGKKCKEIRDQFQQRLDVEPMISNWIEKIQQYLKNPILQQRIFDFEQKKKLNIVVNFDPKLIQLQKEIKLLERSYKKTFLPSIKHMASNFKEIYPIAVSLQESIHSYNQLRGKIDEKMALLVANYRRDVHLTLESGMNNQWQVKNPLKVYVKQLSDKVLALEEAVNGLNEKKDQINSILATIKTCEIDKNILREKLEQIQKIIDNFSLKKYSNLNIWVSDLDKKIEEILTDRLVQLIAQWLEEFTVFKNKERLLIEDTVTHELKIKDENIIIEPPMQYARYYWMREFHKILGTICSLPRLEANRYDKVNNLDVQEELDYKSILNHMDQQILQGAYQKINNILKDANNYVNTWLSYQSLWKIDTRKVYAMLGDDINRWQQLLQEIKSGRGTFDNDQTDIFFGAILIDYRLVQVKINNKYDQWHKEILNHFGETFGDSLKEFYKQVSQARNKIEKINFVNAGNDLMTFITDLKDIKENIDVWAIQFDSFKSGQKLLDRQKYSYPSDWLDLEQVEGQWSSLKQILNKKSQSFDKEITGLQNKILSDESVLNDKIKEIENTWSQQKPYSGDLLPGKALDVLNILEGQINRVKNDYIQCCKCKELLNLEPGNPERLEDLQQDVSGLREVWVEMNKIWSHMESIRENSVLTINPKILRECTEKAQQELNDLPFKFKSYEAYDKMTQRVKDVRKMNNIICDLKSEAMQPRHWKELLKKLKINSQVAEITLGTLWDMNILNYEKKINEIMIVATGELVLSNMLGGIKEYWNQFELELVRYQAKCKLIRGWEEVFAKLDEDLHNLSQMKISPYYKAFQEEVEPWDQKLQKYRITLDIWIDVQRRWVYLESIFFGSSDIKQQLNQEYNRFKSIDNEFVQLHKKVAAKPNIGDVMHIMGLQKTLERLADLLAKIQKALGEYLEMQRQAFARFYFLGDEDLLEIIGNSKDVKAVQRHFNKMYAGIQSLSSEKQGDNDMILGMSSKEGENVSFKTPVNISEDARINIWLSKVDSAMTTSLASLLEQSLLEINNVPTGQEEKALQIIEQFPAQVILLGLQVLWCTKIENAFEEQKLPEVVDYIVKFLHLLADSVIKNLKKDLRQKYEQIITDFVHQRDVTRDLIKRKIENSKDFAWQYHMRFYWLPKETDVLKKLQIKMARAQFEYGFEYLGVAEKLVQTPLTDRCYLTLTQALHLRMGGNPFGPAGTGKTESVKALGSQLGRFVLVFNCDETFDFHAMGRIFVGLCQVGAWGCFDEFNRLEERMLSAVSQQILIIQEGLREQRKNIHLMNRDVKLSFTMGVFVTMNPGYAGRSNLPENLKQLFRQMAMVKPDRELIAQVMLYSQGFKTAERLAGKIVSLFELCADQLSSQPHYDFGLRALKSVLVSSGNMKREEIQKLEKEITDEKETRIFEEKILLRSVCETIVPKLVADDVPLLSNLLAGVFPGSGLSDINEEALMENIKQIALERHYVYEHKFIQKVLQLYQIQRICHGVMNVGPSGSGKSAAWKILLEAMYRVDKIPGQSYIIDPKAISKDDLYGKLDNTTMEWTDGVFTSVLRKITENQRGESGKRHWIIFDGDVDPEWAENLNSVLDDNKLLTLPNGERISIPPNVRIMFEVETLKYATLATVSRCGMVWFSEDLVTYEMMFHHYLNRLKQSDYDYIETDPQKLKDKIVTPEDTTREECVAAIKQYFEGSPSFVQQCVEISSRYKHVMEFTIIRVLEAMFTLLRKGISNILEYNESHSDFPLDSAILQKYMQNWTLFSVCWGISGSMTLLERQNFSQEIAQISPISMPPVMPGQEQIIDFEVSLEKEGEFVAWKKKVAQVEVDPNKVTDADLIISTVDTLRHQEVLCSWLSEHRPFILCGPPGSGKTMTLMSTLKQLPDYDMIFVNFSSGTTPNLILQQFDQYCEYVKTTNGIVLRPKQMNKWLVVFCDEINLPETDKYATMVVITFLRQLTEQKGFWRPHDKQWVSLDRIQFIGACNPPTDVGRNPLSPRFLRHCPLILVDFPGNESLKQIYGTFNRAMFRRIPHLKQYADCLTNAMVEFYSKSQQHFTSDIRAHYIYSPRELTRWKYAINEAIESLETEKDLVRLWAHEGLRLFYDRLVTDDEKQWCDKLIDEVALKNFPNLDIESLERPILFSTFLTKNYQNCEREELRKYIQARMKTFNEEELDVRMVVFDSVIDHIIRIDRVLKQPLGHLLLVGSSGVGKTTLSRFVSWMNNLTVFQIKAGRKYSLDDFDHDLREVMKRAGCKGEKITFIFDESNVLSPAFLEKMNALLASGEIPGLFEGEEYTALIAACKESASSNNRMVDTEEQLYKDFIKNVQRNLHVVFTMNPNNPDFSNRTASSPALFNRCVIDWFGDWSQEAFVQVAGELIKYIDPIDASFTQARLAADTQTKQLTLVNAIVYMHNTVQELNSQLKKSAKKFNYITTRDFLDFIRHFEELYRTKSEQLSDQQRHLNTGLDKLKETQIEVTKMQADLAGKKMELEKKEKEASEKLKLMVNEKTIAEQSRTQSIQLSKEVDEKKAYGQQKKAVVSEQLDQIVPMLEEAKKNVNAISSSDLKFIASLARPPALIQLCMEAVMQIYQNSKQVLAWNDIKNIMKDTKFLNNILNYNTDSLSKPVIKQIQAKYLENKAWVVSAINNASKAAGPLALWVESQVKYGDILERVDPMQQEIVALEKEEKVLTDKKVELENKVQELEQKIDQLKVEYDQLTSQKERIKSDMEVTLNKVERSNNLLTNLNSERYRWDQSCQSFQEQQASIIGDVLLAGAFSSYIGFFDHYYRKVIKSAWRKHLSESAHINFKQDLSIVDFLSLPSQRLNWQSHGLPSDDLCTENAIIMNRYKRYPLIIDPSGQALKFILSYYSDKKINASSFADEGFIKNLETCLRFGFPLLVQDVEKIDPILNSVLNKETYKTGGRVLIRVGDQEIDYSPSFQMFMITRDQTARFTPDLCSRVTFINFTVTRSSLESQCLNIFMQNETPKTEEDRIKIMKLQGEYQVKLRELEDKLLDALNNVQGSVLDNDKVISTLETLKTEATEVQKQMDESDKVMEQVNKVTSDYQPLARYCSSIFFVLTDMNSIHYLYEYSLSFFMEVFNELISSNEELVKIPKNELEQRRQCIRNQIFIKVYERVVNSVLAQDKLILALKLCQVKLGRQYNSLFKSLIEPTLILETSLSPSLLNGKLHKNQLKLLEDLSNKYPTIIQHIQNNENEWLEFIEAVNPEKIIPQGWEPQSVLQEEQSKSPQEQKIKQLIRNLLLIKIFRADRFNVVSRQLVELVLGEGFMNELQIDMATITQKEASPKSPLLMCSSPGFDPSFRVEQLSKETGTRLISVAIGSAEGFIQAEKSIQQAAKNGIWVMLKNVHLAPQWLNEVEKSIHNLIPHNNFRLFMTMEFNPKVPSTLIRQSSKLVFEPPSGIKASLLRTYKNILTPAVSDRQPRERGRIHFLLAWLHAILLERLRYTPTGYTKSYEFNEADQRCALDLIDQYIDSMGDRSNIDPQQIPWEAIKTILTHNLYGAKIDNDYDWKILHSLVDNLFTPKAFDNNYSLFYSEDKDVPEIKMPEAIRQSQFLEWVEQLPNVESPIWSGLPLNVEKMLKEQQANRALEQLWSLQDVNEEEITSIEPQVEGAKKKDEKQVQWLVDLNVKIDRYLETLPSEVKKAKRDASNMNNPLFRFLEREITVVQRVLKLVLSNLKEAKQLCQGEILPSIQVRTLAQQLYADQVPDSWLKQQGLNLKVNEWILDFKHKIQQFEKLIQNPQYQKEGVNIGQLIYPEAFMTATRQNVCEKHGWSLEELQLSGKIYDGQSEIDDDSFLVYGMEIEGATWSKSNQQLQESTEAINKTGPIVFTWIHVNKEEFKVEDNEIMIPVYMNKFRKQLIFSLKMNSGNLSRNVLYQKAVALIAWSEA</sequence>
<evidence type="ECO:0000256" key="5">
    <source>
        <dbReference type="ARBA" id="ARBA00022490"/>
    </source>
</evidence>
<dbReference type="InterPro" id="IPR035706">
    <property type="entry name" value="AAA_9"/>
</dbReference>
<dbReference type="FunFam" id="3.10.490.20:FF:000004">
    <property type="entry name" value="Cytoplasmic dynein heavy chain 2"/>
    <property type="match status" value="1"/>
</dbReference>
<dbReference type="GO" id="GO:0051959">
    <property type="term" value="F:dynein light intermediate chain binding"/>
    <property type="evidence" value="ECO:0007669"/>
    <property type="project" value="InterPro"/>
</dbReference>
<dbReference type="FunFam" id="3.40.50.300:FF:000071">
    <property type="entry name" value="Cytoplasmic dynein heavy chain 1"/>
    <property type="match status" value="1"/>
</dbReference>
<protein>
    <recommendedName>
        <fullName evidence="4">Dynein heavy chain, cytoplasmic</fullName>
    </recommendedName>
    <alternativeName>
        <fullName evidence="14">Dynein heavy chain, cytosolic</fullName>
    </alternativeName>
</protein>
<dbReference type="Pfam" id="PF22597">
    <property type="entry name" value="DYN_lid"/>
    <property type="match status" value="1"/>
</dbReference>
<dbReference type="Gene3D" id="3.20.180.20">
    <property type="entry name" value="Dynein heavy chain, N-terminal domain 2"/>
    <property type="match status" value="1"/>
</dbReference>
<keyword evidence="17" id="KW-0378">Hydrolase</keyword>
<keyword evidence="11 15" id="KW-0175">Coiled coil</keyword>
<keyword evidence="13" id="KW-0206">Cytoskeleton</keyword>
<dbReference type="FunFam" id="3.40.50.300:FF:000373">
    <property type="entry name" value="Cytoplasmic dynein heavy chain 2"/>
    <property type="match status" value="1"/>
</dbReference>
<dbReference type="Pfam" id="PF08393">
    <property type="entry name" value="DHC_N2"/>
    <property type="match status" value="1"/>
</dbReference>
<dbReference type="Pfam" id="PF18198">
    <property type="entry name" value="AAA_lid_11"/>
    <property type="match status" value="1"/>
</dbReference>
<dbReference type="Gene3D" id="1.20.1270.280">
    <property type="match status" value="1"/>
</dbReference>
<proteinExistence type="inferred from homology"/>
<evidence type="ECO:0000256" key="1">
    <source>
        <dbReference type="ARBA" id="ARBA00004245"/>
    </source>
</evidence>
<evidence type="ECO:0000256" key="8">
    <source>
        <dbReference type="ARBA" id="ARBA00022741"/>
    </source>
</evidence>
<dbReference type="CDD" id="cd00009">
    <property type="entry name" value="AAA"/>
    <property type="match status" value="2"/>
</dbReference>
<dbReference type="Pfam" id="PF12780">
    <property type="entry name" value="AAA_8"/>
    <property type="match status" value="1"/>
</dbReference>
<evidence type="ECO:0000256" key="6">
    <source>
        <dbReference type="ARBA" id="ARBA00022701"/>
    </source>
</evidence>
<evidence type="ECO:0000259" key="16">
    <source>
        <dbReference type="SMART" id="SM00382"/>
    </source>
</evidence>
<dbReference type="FunFam" id="1.10.8.720:FF:000003">
    <property type="entry name" value="Cytoplasmic dynein heavy chain 2"/>
    <property type="match status" value="1"/>
</dbReference>
<dbReference type="FunCoup" id="A0A0V0QN11">
    <property type="interactions" value="231"/>
</dbReference>
<dbReference type="PANTHER" id="PTHR45703">
    <property type="entry name" value="DYNEIN HEAVY CHAIN"/>
    <property type="match status" value="1"/>
</dbReference>
<evidence type="ECO:0000256" key="4">
    <source>
        <dbReference type="ARBA" id="ARBA00022197"/>
    </source>
</evidence>
<evidence type="ECO:0000256" key="14">
    <source>
        <dbReference type="ARBA" id="ARBA00033439"/>
    </source>
</evidence>
<dbReference type="InterPro" id="IPR003593">
    <property type="entry name" value="AAA+_ATPase"/>
</dbReference>
<dbReference type="Pfam" id="PF03028">
    <property type="entry name" value="Dynein_heavy"/>
    <property type="match status" value="1"/>
</dbReference>
<dbReference type="InterPro" id="IPR043160">
    <property type="entry name" value="Dynein_C_barrel"/>
</dbReference>
<evidence type="ECO:0000313" key="18">
    <source>
        <dbReference type="Proteomes" id="UP000054937"/>
    </source>
</evidence>
<dbReference type="OMA" id="NERQMTR"/>
<organism evidence="17 18">
    <name type="scientific">Pseudocohnilembus persalinus</name>
    <name type="common">Ciliate</name>
    <dbReference type="NCBI Taxonomy" id="266149"/>
    <lineage>
        <taxon>Eukaryota</taxon>
        <taxon>Sar</taxon>
        <taxon>Alveolata</taxon>
        <taxon>Ciliophora</taxon>
        <taxon>Intramacronucleata</taxon>
        <taxon>Oligohymenophorea</taxon>
        <taxon>Scuticociliatia</taxon>
        <taxon>Philasterida</taxon>
        <taxon>Pseudocohnilembidae</taxon>
        <taxon>Pseudocohnilembus</taxon>
    </lineage>
</organism>
<feature type="coiled-coil region" evidence="15">
    <location>
        <begin position="2892"/>
        <end position="2947"/>
    </location>
</feature>
<dbReference type="InterPro" id="IPR024317">
    <property type="entry name" value="Dynein_heavy_chain_D4_dom"/>
</dbReference>
<evidence type="ECO:0000313" key="17">
    <source>
        <dbReference type="EMBL" id="KRX03457.1"/>
    </source>
</evidence>
<keyword evidence="10" id="KW-0243">Dynein</keyword>
<dbReference type="Gene3D" id="1.10.8.710">
    <property type="match status" value="1"/>
</dbReference>
<accession>A0A0V0QN11</accession>
<dbReference type="Gene3D" id="6.10.140.1060">
    <property type="match status" value="1"/>
</dbReference>
<evidence type="ECO:0000256" key="2">
    <source>
        <dbReference type="ARBA" id="ARBA00008887"/>
    </source>
</evidence>
<feature type="domain" description="AAA+ ATPase" evidence="16">
    <location>
        <begin position="1411"/>
        <end position="1554"/>
    </location>
</feature>
<evidence type="ECO:0000256" key="11">
    <source>
        <dbReference type="ARBA" id="ARBA00023054"/>
    </source>
</evidence>
<dbReference type="EMBL" id="LDAU01000131">
    <property type="protein sequence ID" value="KRX03457.1"/>
    <property type="molecule type" value="Genomic_DNA"/>
</dbReference>
<comment type="caution">
    <text evidence="17">The sequence shown here is derived from an EMBL/GenBank/DDBJ whole genome shotgun (WGS) entry which is preliminary data.</text>
</comment>
<evidence type="ECO:0000256" key="3">
    <source>
        <dbReference type="ARBA" id="ARBA00011655"/>
    </source>
</evidence>
<keyword evidence="6" id="KW-0493">Microtubule</keyword>
<comment type="subunit">
    <text evidence="3">Consists of at least two heavy chains and a number of intermediate and light chains.</text>
</comment>
<keyword evidence="7" id="KW-0677">Repeat</keyword>
<dbReference type="Pfam" id="PF18199">
    <property type="entry name" value="Dynein_C"/>
    <property type="match status" value="1"/>
</dbReference>
<dbReference type="InterPro" id="IPR042222">
    <property type="entry name" value="Dynein_2_N"/>
</dbReference>
<dbReference type="InterPro" id="IPR041466">
    <property type="entry name" value="Dynein_AAA5_ext"/>
</dbReference>
<dbReference type="FunFam" id="1.20.920.20:FF:000001">
    <property type="entry name" value="dynein heavy chain 2, axonemal"/>
    <property type="match status" value="1"/>
</dbReference>
<dbReference type="InterPro" id="IPR004273">
    <property type="entry name" value="Dynein_heavy_D6_P-loop"/>
</dbReference>
<name>A0A0V0QN11_PSEPJ</name>
<dbReference type="InterPro" id="IPR035699">
    <property type="entry name" value="AAA_6"/>
</dbReference>
<dbReference type="InterPro" id="IPR041228">
    <property type="entry name" value="Dynein_C"/>
</dbReference>
<keyword evidence="12" id="KW-0505">Motor protein</keyword>
<dbReference type="InterPro" id="IPR054354">
    <property type="entry name" value="DYNC2H1-like_lid"/>
</dbReference>
<dbReference type="GO" id="GO:0008569">
    <property type="term" value="F:minus-end-directed microtubule motor activity"/>
    <property type="evidence" value="ECO:0007669"/>
    <property type="project" value="InterPro"/>
</dbReference>
<keyword evidence="5" id="KW-0963">Cytoplasm</keyword>
<dbReference type="Gene3D" id="3.40.50.300">
    <property type="entry name" value="P-loop containing nucleotide triphosphate hydrolases"/>
    <property type="match status" value="5"/>
</dbReference>
<dbReference type="FunFam" id="1.10.287.2620:FF:000001">
    <property type="entry name" value="Cytoplasmic dynein heavy chain 1"/>
    <property type="match status" value="1"/>
</dbReference>
<dbReference type="Pfam" id="PF08385">
    <property type="entry name" value="DHC_N1"/>
    <property type="match status" value="1"/>
</dbReference>
<comment type="subcellular location">
    <subcellularLocation>
        <location evidence="1">Cytoplasm</location>
        <location evidence="1">Cytoskeleton</location>
    </subcellularLocation>
</comment>
<dbReference type="Gene3D" id="1.10.287.2620">
    <property type="match status" value="1"/>
</dbReference>
<dbReference type="Gene3D" id="1.20.920.30">
    <property type="match status" value="1"/>
</dbReference>